<organism evidence="1 2">
    <name type="scientific">Paramuricea clavata</name>
    <name type="common">Red gorgonian</name>
    <name type="synonym">Violescent sea-whip</name>
    <dbReference type="NCBI Taxonomy" id="317549"/>
    <lineage>
        <taxon>Eukaryota</taxon>
        <taxon>Metazoa</taxon>
        <taxon>Cnidaria</taxon>
        <taxon>Anthozoa</taxon>
        <taxon>Octocorallia</taxon>
        <taxon>Malacalcyonacea</taxon>
        <taxon>Plexauridae</taxon>
        <taxon>Paramuricea</taxon>
    </lineage>
</organism>
<evidence type="ECO:0000313" key="1">
    <source>
        <dbReference type="EMBL" id="CAB4042528.1"/>
    </source>
</evidence>
<dbReference type="OrthoDB" id="8014485at2759"/>
<dbReference type="EMBL" id="CACRXK020030308">
    <property type="protein sequence ID" value="CAB4042528.1"/>
    <property type="molecule type" value="Genomic_DNA"/>
</dbReference>
<feature type="non-terminal residue" evidence="1">
    <location>
        <position position="1"/>
    </location>
</feature>
<evidence type="ECO:0000313" key="2">
    <source>
        <dbReference type="Proteomes" id="UP001152795"/>
    </source>
</evidence>
<dbReference type="AlphaFoldDB" id="A0A6S7KF46"/>
<reference evidence="1" key="1">
    <citation type="submission" date="2020-04" db="EMBL/GenBank/DDBJ databases">
        <authorList>
            <person name="Alioto T."/>
            <person name="Alioto T."/>
            <person name="Gomez Garrido J."/>
        </authorList>
    </citation>
    <scope>NUCLEOTIDE SEQUENCE</scope>
    <source>
        <strain evidence="1">A484AB</strain>
    </source>
</reference>
<keyword evidence="2" id="KW-1185">Reference proteome</keyword>
<comment type="caution">
    <text evidence="1">The sequence shown here is derived from an EMBL/GenBank/DDBJ whole genome shotgun (WGS) entry which is preliminary data.</text>
</comment>
<sequence>VTLRLQMILNVRGYDVEIRYIPGCKQILADFLSRASLPNSKQGNYEKFQEIHIVIAVSDERHEEFQKETKTRE</sequence>
<proteinExistence type="predicted"/>
<gene>
    <name evidence="1" type="ORF">PACLA_8A053124</name>
</gene>
<name>A0A6S7KF46_PARCT</name>
<accession>A0A6S7KF46</accession>
<dbReference type="Proteomes" id="UP001152795">
    <property type="component" value="Unassembled WGS sequence"/>
</dbReference>
<protein>
    <submittedName>
        <fullName evidence="1">Uncharacterized protein</fullName>
    </submittedName>
</protein>